<dbReference type="AlphaFoldDB" id="A0A4D7CAF9"/>
<evidence type="ECO:0000313" key="1">
    <source>
        <dbReference type="EMBL" id="QCI80397.1"/>
    </source>
</evidence>
<gene>
    <name evidence="1" type="ORF">E6W36_15375</name>
</gene>
<dbReference type="KEGG" id="hgn:E6W36_15375"/>
<sequence>MRRGLAIDKPKLAGVIIRKGDAVSGPVTVAAARITGLDPQADPWLRDLSLDGPVRLELATRRLTLDSVRLTHPNIAATIGGTVALKDYTGKLAVSAALKALAVPDQLRLSSGTVEADVTLQGSALPTVAGTAALRGLEPHDPAIMRWLGGPAALEGRFAWSRPDGARLDALALNAPLVAVTGSGRYSAAGALAGQAQARLASLAALGHPESGTVTARADLSGNPSRPVLKATVFVPKLVLEGQTFAQLRADIAPVGDRHQVRLDGRSTLGALAADADLSLGDAVDIRALKASLGDWSLTGGLAFRSGLANGDLLLAGRGLRANLRAMPDAGVQHLRFTASAERARIAPSVNFAIGALRGAGDIRLGETPQVTASLSIEDAVYRDIALDRLRLDAHPLGGDRHALDLQLVGAREAPFDISTSLELGADGGTLALRGTLAEQTLATAAPASLVRRGTDWTLEPVRLLIGKAGIDLSGVWGRKPPVWTSAPAISTSGFCNMQHHAWHSPGGPTAP</sequence>
<protein>
    <recommendedName>
        <fullName evidence="3">AsmA family protein</fullName>
    </recommendedName>
</protein>
<evidence type="ECO:0000313" key="2">
    <source>
        <dbReference type="Proteomes" id="UP000298714"/>
    </source>
</evidence>
<dbReference type="RefSeq" id="WP_222873292.1">
    <property type="nucleotide sequence ID" value="NZ_CP039704.1"/>
</dbReference>
<reference evidence="2" key="1">
    <citation type="submission" date="2019-04" db="EMBL/GenBank/DDBJ databases">
        <title>Complete genome sequence of Sphingomonas sp. W1-2-3.</title>
        <authorList>
            <person name="Im W.T."/>
        </authorList>
    </citation>
    <scope>NUCLEOTIDE SEQUENCE [LARGE SCALE GENOMIC DNA]</scope>
    <source>
        <strain evidence="2">W1-2-3</strain>
    </source>
</reference>
<accession>A0A4D7CAF9</accession>
<dbReference type="EMBL" id="CP039704">
    <property type="protein sequence ID" value="QCI80397.1"/>
    <property type="molecule type" value="Genomic_DNA"/>
</dbReference>
<organism evidence="1 2">
    <name type="scientific">Hankyongella ginsenosidimutans</name>
    <dbReference type="NCBI Taxonomy" id="1763828"/>
    <lineage>
        <taxon>Bacteria</taxon>
        <taxon>Pseudomonadati</taxon>
        <taxon>Pseudomonadota</taxon>
        <taxon>Alphaproteobacteria</taxon>
        <taxon>Sphingomonadales</taxon>
        <taxon>Sphingomonadaceae</taxon>
        <taxon>Hankyongella</taxon>
    </lineage>
</organism>
<dbReference type="Proteomes" id="UP000298714">
    <property type="component" value="Chromosome"/>
</dbReference>
<evidence type="ECO:0008006" key="3">
    <source>
        <dbReference type="Google" id="ProtNLM"/>
    </source>
</evidence>
<name>A0A4D7CAF9_9SPHN</name>
<keyword evidence="2" id="KW-1185">Reference proteome</keyword>
<proteinExistence type="predicted"/>